<protein>
    <recommendedName>
        <fullName evidence="9">limulus clotting factor C</fullName>
        <ecNumber evidence="9">3.4.21.84</ecNumber>
    </recommendedName>
</protein>
<dbReference type="WBParaSite" id="PSAMB.scaffold1506size30614.g13547.t1">
    <property type="protein sequence ID" value="PSAMB.scaffold1506size30614.g13547.t1"/>
    <property type="gene ID" value="PSAMB.scaffold1506size30614.g13547"/>
</dbReference>
<sequence length="290" mass="31511">MNFPALAVVVFFAASAAAQQQCGQTPVPPNLGSKEGNEEIVGGTNAQPYSWPWQVVWCKSGWFGCSLECGGSVIDNGWVVTAGHCVYGSTNSPSSFRVKVGVYSEDSSSESGEQVLEVQAIHLHPKYQANPDPQWDIALIELKTQVAYTNHIQPVCLPSKDSTVVVEPNSAWVTGWGTTTEDGSISKTLRQVKVPFVNPPTCEIDYPHTINEEVMICAGQKNLDTCQGDSGGPLVVQNPNGTWYMYGLTSFGQGCAEYKHPGIYSRVTAYCDWIAQTTSNKVQCQDPMNF</sequence>
<dbReference type="InterPro" id="IPR001314">
    <property type="entry name" value="Peptidase_S1A"/>
</dbReference>
<dbReference type="InterPro" id="IPR009003">
    <property type="entry name" value="Peptidase_S1_PA"/>
</dbReference>
<keyword evidence="1" id="KW-0768">Sushi</keyword>
<evidence type="ECO:0000256" key="1">
    <source>
        <dbReference type="ARBA" id="ARBA00022659"/>
    </source>
</evidence>
<evidence type="ECO:0000256" key="4">
    <source>
        <dbReference type="ARBA" id="ARBA00022801"/>
    </source>
</evidence>
<dbReference type="Proteomes" id="UP000887566">
    <property type="component" value="Unplaced"/>
</dbReference>
<keyword evidence="7" id="KW-1015">Disulfide bond</keyword>
<dbReference type="EC" id="3.4.21.84" evidence="9"/>
<keyword evidence="6 10" id="KW-0720">Serine protease</keyword>
<keyword evidence="4 10" id="KW-0378">Hydrolase</keyword>
<comment type="catalytic activity">
    <reaction evidence="8">
        <text>Selective cleavage of 103-Arg-|-Ser-104 and 124-Ile-|-Ile-125 bonds in Limulus clotting factor B to form activated factor B. Cleavage of -Pro-Arg-|-Xaa- bonds in synthetic substrates.</text>
        <dbReference type="EC" id="3.4.21.84"/>
    </reaction>
</comment>
<keyword evidence="2 10" id="KW-0645">Protease</keyword>
<reference evidence="14" key="1">
    <citation type="submission" date="2022-11" db="UniProtKB">
        <authorList>
            <consortium name="WormBaseParasite"/>
        </authorList>
    </citation>
    <scope>IDENTIFICATION</scope>
</reference>
<evidence type="ECO:0000256" key="3">
    <source>
        <dbReference type="ARBA" id="ARBA00022729"/>
    </source>
</evidence>
<dbReference type="PANTHER" id="PTHR24252:SF7">
    <property type="entry name" value="HYALIN"/>
    <property type="match status" value="1"/>
</dbReference>
<dbReference type="SMART" id="SM00020">
    <property type="entry name" value="Tryp_SPc"/>
    <property type="match status" value="1"/>
</dbReference>
<feature type="domain" description="Peptidase S1" evidence="12">
    <location>
        <begin position="40"/>
        <end position="279"/>
    </location>
</feature>
<evidence type="ECO:0000256" key="9">
    <source>
        <dbReference type="ARBA" id="ARBA00066707"/>
    </source>
</evidence>
<dbReference type="PRINTS" id="PR00722">
    <property type="entry name" value="CHYMOTRYPSIN"/>
</dbReference>
<evidence type="ECO:0000256" key="8">
    <source>
        <dbReference type="ARBA" id="ARBA00052079"/>
    </source>
</evidence>
<dbReference type="PROSITE" id="PS00134">
    <property type="entry name" value="TRYPSIN_HIS"/>
    <property type="match status" value="1"/>
</dbReference>
<dbReference type="Gene3D" id="2.40.10.10">
    <property type="entry name" value="Trypsin-like serine proteases"/>
    <property type="match status" value="1"/>
</dbReference>
<dbReference type="PANTHER" id="PTHR24252">
    <property type="entry name" value="ACROSIN-RELATED"/>
    <property type="match status" value="1"/>
</dbReference>
<dbReference type="GO" id="GO:0006508">
    <property type="term" value="P:proteolysis"/>
    <property type="evidence" value="ECO:0007669"/>
    <property type="project" value="UniProtKB-KW"/>
</dbReference>
<feature type="signal peptide" evidence="11">
    <location>
        <begin position="1"/>
        <end position="18"/>
    </location>
</feature>
<keyword evidence="13" id="KW-1185">Reference proteome</keyword>
<dbReference type="InterPro" id="IPR033116">
    <property type="entry name" value="TRYPSIN_SER"/>
</dbReference>
<dbReference type="AlphaFoldDB" id="A0A914V6H3"/>
<evidence type="ECO:0000256" key="11">
    <source>
        <dbReference type="SAM" id="SignalP"/>
    </source>
</evidence>
<evidence type="ECO:0000256" key="7">
    <source>
        <dbReference type="ARBA" id="ARBA00023157"/>
    </source>
</evidence>
<dbReference type="Pfam" id="PF00089">
    <property type="entry name" value="Trypsin"/>
    <property type="match status" value="1"/>
</dbReference>
<dbReference type="GO" id="GO:0042381">
    <property type="term" value="P:hemolymph coagulation"/>
    <property type="evidence" value="ECO:0007669"/>
    <property type="project" value="UniProtKB-KW"/>
</dbReference>
<evidence type="ECO:0000313" key="13">
    <source>
        <dbReference type="Proteomes" id="UP000887566"/>
    </source>
</evidence>
<dbReference type="FunFam" id="2.40.10.10:FF:000120">
    <property type="entry name" value="Putative serine protease"/>
    <property type="match status" value="1"/>
</dbReference>
<keyword evidence="5" id="KW-0353">Hemolymph clotting</keyword>
<feature type="chain" id="PRO_5036872507" description="limulus clotting factor C" evidence="11">
    <location>
        <begin position="19"/>
        <end position="290"/>
    </location>
</feature>
<dbReference type="PROSITE" id="PS00135">
    <property type="entry name" value="TRYPSIN_SER"/>
    <property type="match status" value="1"/>
</dbReference>
<proteinExistence type="predicted"/>
<dbReference type="InterPro" id="IPR001254">
    <property type="entry name" value="Trypsin_dom"/>
</dbReference>
<evidence type="ECO:0000256" key="5">
    <source>
        <dbReference type="ARBA" id="ARBA00022820"/>
    </source>
</evidence>
<evidence type="ECO:0000259" key="12">
    <source>
        <dbReference type="PROSITE" id="PS50240"/>
    </source>
</evidence>
<dbReference type="CDD" id="cd00190">
    <property type="entry name" value="Tryp_SPc"/>
    <property type="match status" value="1"/>
</dbReference>
<dbReference type="PROSITE" id="PS50240">
    <property type="entry name" value="TRYPSIN_DOM"/>
    <property type="match status" value="1"/>
</dbReference>
<dbReference type="InterPro" id="IPR043504">
    <property type="entry name" value="Peptidase_S1_PA_chymotrypsin"/>
</dbReference>
<evidence type="ECO:0000313" key="14">
    <source>
        <dbReference type="WBParaSite" id="PSAMB.scaffold1506size30614.g13547.t1"/>
    </source>
</evidence>
<evidence type="ECO:0000256" key="10">
    <source>
        <dbReference type="RuleBase" id="RU363034"/>
    </source>
</evidence>
<organism evidence="13 14">
    <name type="scientific">Plectus sambesii</name>
    <dbReference type="NCBI Taxonomy" id="2011161"/>
    <lineage>
        <taxon>Eukaryota</taxon>
        <taxon>Metazoa</taxon>
        <taxon>Ecdysozoa</taxon>
        <taxon>Nematoda</taxon>
        <taxon>Chromadorea</taxon>
        <taxon>Plectida</taxon>
        <taxon>Plectina</taxon>
        <taxon>Plectoidea</taxon>
        <taxon>Plectidae</taxon>
        <taxon>Plectus</taxon>
    </lineage>
</organism>
<keyword evidence="3 11" id="KW-0732">Signal</keyword>
<evidence type="ECO:0000256" key="6">
    <source>
        <dbReference type="ARBA" id="ARBA00022825"/>
    </source>
</evidence>
<dbReference type="InterPro" id="IPR018114">
    <property type="entry name" value="TRYPSIN_HIS"/>
</dbReference>
<name>A0A914V6H3_9BILA</name>
<evidence type="ECO:0000256" key="2">
    <source>
        <dbReference type="ARBA" id="ARBA00022670"/>
    </source>
</evidence>
<accession>A0A914V6H3</accession>
<dbReference type="GO" id="GO:0004252">
    <property type="term" value="F:serine-type endopeptidase activity"/>
    <property type="evidence" value="ECO:0007669"/>
    <property type="project" value="InterPro"/>
</dbReference>
<dbReference type="SUPFAM" id="SSF50494">
    <property type="entry name" value="Trypsin-like serine proteases"/>
    <property type="match status" value="1"/>
</dbReference>